<keyword evidence="6" id="KW-1185">Reference proteome</keyword>
<dbReference type="PANTHER" id="PTHR14790:SF15">
    <property type="entry name" value="RECQ-MEDIATED GENOME INSTABILITY PROTEIN 1"/>
    <property type="match status" value="1"/>
</dbReference>
<name>A0A4Y7KN37_PAPSO</name>
<dbReference type="Proteomes" id="UP000316621">
    <property type="component" value="Chromosome 8"/>
</dbReference>
<evidence type="ECO:0000313" key="5">
    <source>
        <dbReference type="EMBL" id="RZC74754.1"/>
    </source>
</evidence>
<dbReference type="Gene3D" id="2.40.50.770">
    <property type="entry name" value="RecQ-mediated genome instability protein Rmi1, C-terminal domain"/>
    <property type="match status" value="1"/>
</dbReference>
<evidence type="ECO:0000256" key="2">
    <source>
        <dbReference type="ARBA" id="ARBA00018987"/>
    </source>
</evidence>
<dbReference type="GO" id="GO:0000712">
    <property type="term" value="P:resolution of meiotic recombination intermediates"/>
    <property type="evidence" value="ECO:0007669"/>
    <property type="project" value="TreeGrafter"/>
</dbReference>
<reference evidence="5 6" key="1">
    <citation type="journal article" date="2018" name="Science">
        <title>The opium poppy genome and morphinan production.</title>
        <authorList>
            <person name="Guo L."/>
            <person name="Winzer T."/>
            <person name="Yang X."/>
            <person name="Li Y."/>
            <person name="Ning Z."/>
            <person name="He Z."/>
            <person name="Teodor R."/>
            <person name="Lu Y."/>
            <person name="Bowser T.A."/>
            <person name="Graham I.A."/>
            <person name="Ye K."/>
        </authorList>
    </citation>
    <scope>NUCLEOTIDE SEQUENCE [LARGE SCALE GENOMIC DNA]</scope>
    <source>
        <strain evidence="6">cv. HN1</strain>
        <tissue evidence="5">Leaves</tissue>
    </source>
</reference>
<dbReference type="AlphaFoldDB" id="A0A4Y7KN37"/>
<evidence type="ECO:0000256" key="1">
    <source>
        <dbReference type="ARBA" id="ARBA00006395"/>
    </source>
</evidence>
<dbReference type="Pfam" id="PF08585">
    <property type="entry name" value="RMI1_N_C"/>
    <property type="match status" value="1"/>
</dbReference>
<proteinExistence type="inferred from homology"/>
<feature type="domain" description="RecQ mediated genome instability protein 1 OB-fold" evidence="3">
    <location>
        <begin position="107"/>
        <end position="168"/>
    </location>
</feature>
<dbReference type="GO" id="GO:0016604">
    <property type="term" value="C:nuclear body"/>
    <property type="evidence" value="ECO:0007669"/>
    <property type="project" value="TreeGrafter"/>
</dbReference>
<protein>
    <recommendedName>
        <fullName evidence="2">RecQ-mediated genome instability protein 1</fullName>
    </recommendedName>
</protein>
<organism evidence="5 6">
    <name type="scientific">Papaver somniferum</name>
    <name type="common">Opium poppy</name>
    <dbReference type="NCBI Taxonomy" id="3469"/>
    <lineage>
        <taxon>Eukaryota</taxon>
        <taxon>Viridiplantae</taxon>
        <taxon>Streptophyta</taxon>
        <taxon>Embryophyta</taxon>
        <taxon>Tracheophyta</taxon>
        <taxon>Spermatophyta</taxon>
        <taxon>Magnoliopsida</taxon>
        <taxon>Ranunculales</taxon>
        <taxon>Papaveraceae</taxon>
        <taxon>Papaveroideae</taxon>
        <taxon>Papaver</taxon>
    </lineage>
</organism>
<sequence length="455" mass="51012">MIPLSLSSSSSSSSTESTEIDSFLRSHYGLNKLKIDWLNRCMFDLNISIPGFVNLSVADRGDHIYQKFLDSDIKSSSDGVLPNNISSLCENDLPGPFILRVDNIVNRSPHPQRSFMLYMTDGVQHVVGWEIRPIQAIGDLAPCMKVRISNVTVQSGILMLAPEGIDVLRKAKHKTSVVEEEGEANQPRSVKRTTYRCLVDVYDGSSWALVCIPHEIVEKKIGRSAQEVCDAFHSGPELYDKILDKLKHEFCSFQCTMVVEMRDSSIPVALEINDVKPLLGPLHTVPGSQQETEIPNGASNVEPRVAAELDKISVVGCTGAMSEMDIREEKFAGCSNAVPDSGVNSHGSTKDKEMIPLEYLDSMFSVWENRNDNTPIQYKIKCVVYDIAEMWFKKWETYECLVNVTDGSRESMVLIPLEGTMLLEMNENSSVPVNLELNDEKTSFDFRWFKVHRGF</sequence>
<feature type="domain" description="RecQ-mediated genome instability protein 1 C-terminal OB-fold" evidence="4">
    <location>
        <begin position="190"/>
        <end position="276"/>
    </location>
</feature>
<dbReference type="EMBL" id="CM010722">
    <property type="protein sequence ID" value="RZC74754.1"/>
    <property type="molecule type" value="Genomic_DNA"/>
</dbReference>
<dbReference type="Gramene" id="RZC74754">
    <property type="protein sequence ID" value="RZC74754"/>
    <property type="gene ID" value="C5167_050237"/>
</dbReference>
<evidence type="ECO:0000313" key="6">
    <source>
        <dbReference type="Proteomes" id="UP000316621"/>
    </source>
</evidence>
<dbReference type="GO" id="GO:0000166">
    <property type="term" value="F:nucleotide binding"/>
    <property type="evidence" value="ECO:0007669"/>
    <property type="project" value="InterPro"/>
</dbReference>
<comment type="similarity">
    <text evidence="1">Belongs to the RMI1 family.</text>
</comment>
<dbReference type="InterPro" id="IPR042470">
    <property type="entry name" value="RMI1_N_C_sf"/>
</dbReference>
<dbReference type="InterPro" id="IPR032199">
    <property type="entry name" value="RMI1_C"/>
</dbReference>
<accession>A0A4Y7KN37</accession>
<dbReference type="STRING" id="3469.A0A4Y7KN37"/>
<dbReference type="GO" id="GO:0031422">
    <property type="term" value="C:RecQ family helicase-topoisomerase III complex"/>
    <property type="evidence" value="ECO:0007669"/>
    <property type="project" value="TreeGrafter"/>
</dbReference>
<evidence type="ECO:0000259" key="3">
    <source>
        <dbReference type="Pfam" id="PF08585"/>
    </source>
</evidence>
<gene>
    <name evidence="5" type="ORF">C5167_050237</name>
</gene>
<dbReference type="SMART" id="SM01161">
    <property type="entry name" value="DUF1767"/>
    <property type="match status" value="1"/>
</dbReference>
<evidence type="ECO:0000259" key="4">
    <source>
        <dbReference type="Pfam" id="PF16099"/>
    </source>
</evidence>
<dbReference type="InterPro" id="IPR013894">
    <property type="entry name" value="RMI1_OB"/>
</dbReference>
<dbReference type="PANTHER" id="PTHR14790">
    <property type="entry name" value="RECQ-MEDIATED GENOME INSTABILITY PROTEIN 1 RMI1"/>
    <property type="match status" value="1"/>
</dbReference>
<dbReference type="GO" id="GO:0000724">
    <property type="term" value="P:double-strand break repair via homologous recombination"/>
    <property type="evidence" value="ECO:0007669"/>
    <property type="project" value="TreeGrafter"/>
</dbReference>
<dbReference type="Pfam" id="PF16099">
    <property type="entry name" value="RMI1_C"/>
    <property type="match status" value="1"/>
</dbReference>